<dbReference type="InterPro" id="IPR038408">
    <property type="entry name" value="GNK2_sf"/>
</dbReference>
<dbReference type="InterPro" id="IPR002902">
    <property type="entry name" value="GNK2"/>
</dbReference>
<keyword evidence="4" id="KW-0418">Kinase</keyword>
<feature type="domain" description="Gnk2-homologous" evidence="3">
    <location>
        <begin position="464"/>
        <end position="568"/>
    </location>
</feature>
<dbReference type="Gene3D" id="3.30.430.20">
    <property type="entry name" value="Gnk2 domain, C-X8-C-X2-C motif"/>
    <property type="match status" value="3"/>
</dbReference>
<keyword evidence="4" id="KW-0675">Receptor</keyword>
<gene>
    <name evidence="4" type="ORF">CJ030_MR7G020476</name>
</gene>
<evidence type="ECO:0000259" key="3">
    <source>
        <dbReference type="PROSITE" id="PS51473"/>
    </source>
</evidence>
<dbReference type="CDD" id="cd23509">
    <property type="entry name" value="Gnk2-like"/>
    <property type="match status" value="4"/>
</dbReference>
<sequence length="790" mass="87431">MSPSLVLPPHPSTATGLKDVLAQTTVVMIGYLHHVYDLLTQLSPRITSTLSISTPSSLPSHPMPTAVWNSTTQLHLKTPLTLFTASSIVVEMSNPKDVELDTAKKLASCCSEKKIAIIRYDECMLHYYNESIFSTMVVRPIVVMINTQNTTSQEFYNELLNTTIMDMANQASGIPIGAKKFGNSEKPAFPVVVLPSPPGSATGLKGKCQSQLPPLFPLVPCQQQYGILQHNFSENTSDPVYGLFLCHGDVPAKDVEHAWWTQKKNLPVWGKDCNHSDDECMLRYSNESIFSTVAVRPRVVMINTQNTTSHTFYNELVNTTIMDLEKQVSGAPNRSQEVWTLEVSLVSRTLYLMVQCTPDLSSNDCYHCLQVATDRFLLCCGGKEDVLTQTSTVMISYLHHGFYNEVVNMTVTDLAKQVSGTPIGAKKFGTSKPASPVVVLPLPSSSATALKDVLTQTTAIMISYLHHICDYANTTFSVNNIYSVNLNSFLSSLSSHANINMEFYNKTSAENTSDPVYGLFLCRRDVPAERFRAASRTQPKKLTNCCFKEKIAIICNDECMLRYSNKSIFSTVVVRPRVVSRAPIRDKNFGTPEVFLVSRTLYLMVQCTPDMSSNDCYRCLQAATGRFLLCCGGKEGKACVPSSGSTTAPPSSATVLKVEGNGSPAVSWGAVDHYVSGTGIGLEYVVNFPSASGLFFQFRCPTADFQFQLPPLFPLVPCQQQYRILQHNFSENTSDPVYGLFLCRGDVPTERCRAIIWYDECMLRYSNESIFSTVAVRPRVVMINTQNTTS</sequence>
<feature type="domain" description="Gnk2-homologous" evidence="3">
    <location>
        <begin position="295"/>
        <end position="402"/>
    </location>
</feature>
<dbReference type="AlphaFoldDB" id="A0A6A1V1X1"/>
<dbReference type="Pfam" id="PF01657">
    <property type="entry name" value="Stress-antifung"/>
    <property type="match status" value="2"/>
</dbReference>
<dbReference type="EMBL" id="RXIC02000025">
    <property type="protein sequence ID" value="KAB1206591.1"/>
    <property type="molecule type" value="Genomic_DNA"/>
</dbReference>
<accession>A0A6A1V1X1</accession>
<dbReference type="Proteomes" id="UP000516437">
    <property type="component" value="Chromosome 7"/>
</dbReference>
<keyword evidence="2" id="KW-0677">Repeat</keyword>
<evidence type="ECO:0000256" key="1">
    <source>
        <dbReference type="ARBA" id="ARBA00022729"/>
    </source>
</evidence>
<dbReference type="GO" id="GO:0016301">
    <property type="term" value="F:kinase activity"/>
    <property type="evidence" value="ECO:0007669"/>
    <property type="project" value="UniProtKB-KW"/>
</dbReference>
<reference evidence="4 5" key="1">
    <citation type="journal article" date="2019" name="Plant Biotechnol. J.">
        <title>The red bayberry genome and genetic basis of sex determination.</title>
        <authorList>
            <person name="Jia H.M."/>
            <person name="Jia H.J."/>
            <person name="Cai Q.L."/>
            <person name="Wang Y."/>
            <person name="Zhao H.B."/>
            <person name="Yang W.F."/>
            <person name="Wang G.Y."/>
            <person name="Li Y.H."/>
            <person name="Zhan D.L."/>
            <person name="Shen Y.T."/>
            <person name="Niu Q.F."/>
            <person name="Chang L."/>
            <person name="Qiu J."/>
            <person name="Zhao L."/>
            <person name="Xie H.B."/>
            <person name="Fu W.Y."/>
            <person name="Jin J."/>
            <person name="Li X.W."/>
            <person name="Jiao Y."/>
            <person name="Zhou C.C."/>
            <person name="Tu T."/>
            <person name="Chai C.Y."/>
            <person name="Gao J.L."/>
            <person name="Fan L.J."/>
            <person name="van de Weg E."/>
            <person name="Wang J.Y."/>
            <person name="Gao Z.S."/>
        </authorList>
    </citation>
    <scope>NUCLEOTIDE SEQUENCE [LARGE SCALE GENOMIC DNA]</scope>
    <source>
        <tissue evidence="4">Leaves</tissue>
    </source>
</reference>
<dbReference type="PANTHER" id="PTHR32099">
    <property type="entry name" value="CYSTEINE-RICH REPEAT SECRETORY PROTEIN"/>
    <property type="match status" value="1"/>
</dbReference>
<organism evidence="4 5">
    <name type="scientific">Morella rubra</name>
    <name type="common">Chinese bayberry</name>
    <dbReference type="NCBI Taxonomy" id="262757"/>
    <lineage>
        <taxon>Eukaryota</taxon>
        <taxon>Viridiplantae</taxon>
        <taxon>Streptophyta</taxon>
        <taxon>Embryophyta</taxon>
        <taxon>Tracheophyta</taxon>
        <taxon>Spermatophyta</taxon>
        <taxon>Magnoliopsida</taxon>
        <taxon>eudicotyledons</taxon>
        <taxon>Gunneridae</taxon>
        <taxon>Pentapetalae</taxon>
        <taxon>rosids</taxon>
        <taxon>fabids</taxon>
        <taxon>Fagales</taxon>
        <taxon>Myricaceae</taxon>
        <taxon>Morella</taxon>
    </lineage>
</organism>
<dbReference type="PROSITE" id="PS51473">
    <property type="entry name" value="GNK2"/>
    <property type="match status" value="2"/>
</dbReference>
<name>A0A6A1V1X1_9ROSI</name>
<keyword evidence="1" id="KW-0732">Signal</keyword>
<comment type="caution">
    <text evidence="4">The sequence shown here is derived from an EMBL/GenBank/DDBJ whole genome shotgun (WGS) entry which is preliminary data.</text>
</comment>
<keyword evidence="4" id="KW-0808">Transferase</keyword>
<proteinExistence type="predicted"/>
<evidence type="ECO:0000313" key="4">
    <source>
        <dbReference type="EMBL" id="KAB1206591.1"/>
    </source>
</evidence>
<protein>
    <submittedName>
        <fullName evidence="4">Cysteine-rich receptor-like protein kinase 25</fullName>
    </submittedName>
</protein>
<dbReference type="PANTHER" id="PTHR32099:SF42">
    <property type="entry name" value="CYSTEINE-RICH RECEPTOR-LIKE PROTEIN KINASE 9-RELATED"/>
    <property type="match status" value="1"/>
</dbReference>
<keyword evidence="5" id="KW-1185">Reference proteome</keyword>
<evidence type="ECO:0000313" key="5">
    <source>
        <dbReference type="Proteomes" id="UP000516437"/>
    </source>
</evidence>
<evidence type="ECO:0000256" key="2">
    <source>
        <dbReference type="ARBA" id="ARBA00022737"/>
    </source>
</evidence>